<comment type="caution">
    <text evidence="1">The sequence shown here is derived from an EMBL/GenBank/DDBJ whole genome shotgun (WGS) entry which is preliminary data.</text>
</comment>
<organism evidence="1 2">
    <name type="scientific">Sphingomonas jinjuensis</name>
    <dbReference type="NCBI Taxonomy" id="535907"/>
    <lineage>
        <taxon>Bacteria</taxon>
        <taxon>Pseudomonadati</taxon>
        <taxon>Pseudomonadota</taxon>
        <taxon>Alphaproteobacteria</taxon>
        <taxon>Sphingomonadales</taxon>
        <taxon>Sphingomonadaceae</taxon>
        <taxon>Sphingomonas</taxon>
    </lineage>
</organism>
<dbReference type="EMBL" id="JACIEV010000001">
    <property type="protein sequence ID" value="MBB4152625.1"/>
    <property type="molecule type" value="Genomic_DNA"/>
</dbReference>
<dbReference type="SUPFAM" id="SSF47781">
    <property type="entry name" value="RuvA domain 2-like"/>
    <property type="match status" value="1"/>
</dbReference>
<dbReference type="Pfam" id="PF12836">
    <property type="entry name" value="HHH_3"/>
    <property type="match status" value="1"/>
</dbReference>
<proteinExistence type="predicted"/>
<accession>A0A840FH11</accession>
<reference evidence="1 2" key="1">
    <citation type="submission" date="2020-08" db="EMBL/GenBank/DDBJ databases">
        <title>Genomic Encyclopedia of Type Strains, Phase IV (KMG-IV): sequencing the most valuable type-strain genomes for metagenomic binning, comparative biology and taxonomic classification.</title>
        <authorList>
            <person name="Goeker M."/>
        </authorList>
    </citation>
    <scope>NUCLEOTIDE SEQUENCE [LARGE SCALE GENOMIC DNA]</scope>
    <source>
        <strain evidence="1 2">YC6723</strain>
    </source>
</reference>
<name>A0A840FH11_9SPHN</name>
<evidence type="ECO:0000313" key="2">
    <source>
        <dbReference type="Proteomes" id="UP000529795"/>
    </source>
</evidence>
<keyword evidence="2" id="KW-1185">Reference proteome</keyword>
<protein>
    <submittedName>
        <fullName evidence="1">Competence ComEA-like helix-hairpin-helix protein</fullName>
    </submittedName>
</protein>
<sequence length="69" mass="7642">MSDDTDKIDINDATAEQLDAVPGLAGHGYEIVRYREERGGFTDVRQLEEVPGLAGKIENSRSFLFARSN</sequence>
<gene>
    <name evidence="1" type="ORF">GGQ80_000501</name>
</gene>
<evidence type="ECO:0000313" key="1">
    <source>
        <dbReference type="EMBL" id="MBB4152625.1"/>
    </source>
</evidence>
<dbReference type="Proteomes" id="UP000529795">
    <property type="component" value="Unassembled WGS sequence"/>
</dbReference>
<dbReference type="InterPro" id="IPR010994">
    <property type="entry name" value="RuvA_2-like"/>
</dbReference>
<dbReference type="Gene3D" id="1.10.150.280">
    <property type="entry name" value="AF1531-like domain"/>
    <property type="match status" value="1"/>
</dbReference>
<dbReference type="AlphaFoldDB" id="A0A840FH11"/>
<dbReference type="RefSeq" id="WP_183982199.1">
    <property type="nucleotide sequence ID" value="NZ_JACIEV010000001.1"/>
</dbReference>